<evidence type="ECO:0000313" key="3">
    <source>
        <dbReference type="Proteomes" id="UP000244168"/>
    </source>
</evidence>
<dbReference type="AlphaFoldDB" id="A0A2T5J9F6"/>
<reference evidence="2 3" key="1">
    <citation type="submission" date="2018-04" db="EMBL/GenBank/DDBJ databases">
        <title>Genomic Encyclopedia of Archaeal and Bacterial Type Strains, Phase II (KMG-II): from individual species to whole genera.</title>
        <authorList>
            <person name="Goeker M."/>
        </authorList>
    </citation>
    <scope>NUCLEOTIDE SEQUENCE [LARGE SCALE GENOMIC DNA]</scope>
    <source>
        <strain evidence="2 3">DSM 26809</strain>
    </source>
</reference>
<name>A0A2T5J9F6_9SPHI</name>
<evidence type="ECO:0000256" key="1">
    <source>
        <dbReference type="SAM" id="SignalP"/>
    </source>
</evidence>
<proteinExistence type="predicted"/>
<keyword evidence="1" id="KW-0732">Signal</keyword>
<dbReference type="InterPro" id="IPR013783">
    <property type="entry name" value="Ig-like_fold"/>
</dbReference>
<dbReference type="Gene3D" id="2.60.40.10">
    <property type="entry name" value="Immunoglobulins"/>
    <property type="match status" value="1"/>
</dbReference>
<evidence type="ECO:0000313" key="2">
    <source>
        <dbReference type="EMBL" id="PTQ96713.1"/>
    </source>
</evidence>
<dbReference type="EMBL" id="QAOQ01000004">
    <property type="protein sequence ID" value="PTQ96713.1"/>
    <property type="molecule type" value="Genomic_DNA"/>
</dbReference>
<dbReference type="Proteomes" id="UP000244168">
    <property type="component" value="Unassembled WGS sequence"/>
</dbReference>
<keyword evidence="3" id="KW-1185">Reference proteome</keyword>
<organism evidence="2 3">
    <name type="scientific">Mucilaginibacter yixingensis</name>
    <dbReference type="NCBI Taxonomy" id="1295612"/>
    <lineage>
        <taxon>Bacteria</taxon>
        <taxon>Pseudomonadati</taxon>
        <taxon>Bacteroidota</taxon>
        <taxon>Sphingobacteriia</taxon>
        <taxon>Sphingobacteriales</taxon>
        <taxon>Sphingobacteriaceae</taxon>
        <taxon>Mucilaginibacter</taxon>
    </lineage>
</organism>
<accession>A0A2T5J9F6</accession>
<sequence>MKQKSTLRKLVLTLGILLSVTATLKAQIAALSDFTTGTQAAYCSGDHVKLTSAATGASTYVWKRYAGVGTGGTVTNLSETSASLDDAPTTPGYYTYVSTAVNSDNCTSIDSQPFTIYVLPGINATATENAGGPTSYCTNSFPTSTMQLTAAVNQTATTTETFAYNYQWYKDGTAITNATNATYTLTQANDAAVGAHHYTVNVTFKVKPTCAATSPSVDITVNDIPGQPTITITP</sequence>
<feature type="chain" id="PRO_5015526839" description="Ig-like domain-containing protein" evidence="1">
    <location>
        <begin position="26"/>
        <end position="234"/>
    </location>
</feature>
<feature type="signal peptide" evidence="1">
    <location>
        <begin position="1"/>
        <end position="25"/>
    </location>
</feature>
<dbReference type="OrthoDB" id="658844at2"/>
<dbReference type="RefSeq" id="WP_107828668.1">
    <property type="nucleotide sequence ID" value="NZ_CP160205.1"/>
</dbReference>
<evidence type="ECO:0008006" key="4">
    <source>
        <dbReference type="Google" id="ProtNLM"/>
    </source>
</evidence>
<protein>
    <recommendedName>
        <fullName evidence="4">Ig-like domain-containing protein</fullName>
    </recommendedName>
</protein>
<comment type="caution">
    <text evidence="2">The sequence shown here is derived from an EMBL/GenBank/DDBJ whole genome shotgun (WGS) entry which is preliminary data.</text>
</comment>
<gene>
    <name evidence="2" type="ORF">C8P68_104201</name>
</gene>